<feature type="signal peptide" evidence="1">
    <location>
        <begin position="1"/>
        <end position="23"/>
    </location>
</feature>
<organism evidence="2 3">
    <name type="scientific">Byssothecium circinans</name>
    <dbReference type="NCBI Taxonomy" id="147558"/>
    <lineage>
        <taxon>Eukaryota</taxon>
        <taxon>Fungi</taxon>
        <taxon>Dikarya</taxon>
        <taxon>Ascomycota</taxon>
        <taxon>Pezizomycotina</taxon>
        <taxon>Dothideomycetes</taxon>
        <taxon>Pleosporomycetidae</taxon>
        <taxon>Pleosporales</taxon>
        <taxon>Massarineae</taxon>
        <taxon>Massarinaceae</taxon>
        <taxon>Byssothecium</taxon>
    </lineage>
</organism>
<dbReference type="EMBL" id="ML976982">
    <property type="protein sequence ID" value="KAF1960637.1"/>
    <property type="molecule type" value="Genomic_DNA"/>
</dbReference>
<protein>
    <recommendedName>
        <fullName evidence="4">Fungal calcium binding protein domain-containing protein</fullName>
    </recommendedName>
</protein>
<evidence type="ECO:0000313" key="2">
    <source>
        <dbReference type="EMBL" id="KAF1960637.1"/>
    </source>
</evidence>
<keyword evidence="3" id="KW-1185">Reference proteome</keyword>
<dbReference type="Proteomes" id="UP000800035">
    <property type="component" value="Unassembled WGS sequence"/>
</dbReference>
<keyword evidence="1" id="KW-0732">Signal</keyword>
<dbReference type="AlphaFoldDB" id="A0A6A5UHT6"/>
<proteinExistence type="predicted"/>
<dbReference type="OrthoDB" id="4588160at2759"/>
<reference evidence="2" key="1">
    <citation type="journal article" date="2020" name="Stud. Mycol.">
        <title>101 Dothideomycetes genomes: a test case for predicting lifestyles and emergence of pathogens.</title>
        <authorList>
            <person name="Haridas S."/>
            <person name="Albert R."/>
            <person name="Binder M."/>
            <person name="Bloem J."/>
            <person name="Labutti K."/>
            <person name="Salamov A."/>
            <person name="Andreopoulos B."/>
            <person name="Baker S."/>
            <person name="Barry K."/>
            <person name="Bills G."/>
            <person name="Bluhm B."/>
            <person name="Cannon C."/>
            <person name="Castanera R."/>
            <person name="Culley D."/>
            <person name="Daum C."/>
            <person name="Ezra D."/>
            <person name="Gonzalez J."/>
            <person name="Henrissat B."/>
            <person name="Kuo A."/>
            <person name="Liang C."/>
            <person name="Lipzen A."/>
            <person name="Lutzoni F."/>
            <person name="Magnuson J."/>
            <person name="Mondo S."/>
            <person name="Nolan M."/>
            <person name="Ohm R."/>
            <person name="Pangilinan J."/>
            <person name="Park H.-J."/>
            <person name="Ramirez L."/>
            <person name="Alfaro M."/>
            <person name="Sun H."/>
            <person name="Tritt A."/>
            <person name="Yoshinaga Y."/>
            <person name="Zwiers L.-H."/>
            <person name="Turgeon B."/>
            <person name="Goodwin S."/>
            <person name="Spatafora J."/>
            <person name="Crous P."/>
            <person name="Grigoriev I."/>
        </authorList>
    </citation>
    <scope>NUCLEOTIDE SEQUENCE</scope>
    <source>
        <strain evidence="2">CBS 675.92</strain>
    </source>
</reference>
<sequence>MFYQLRIAPIGCALFIVFACTLAQQSAPDGCPKDEYACLDVINSSQCIAQQVLENMGNLTKESMVKCLEYPGTASDLPGATKYCRCPGCHTPPINKIITEMFPLPCA</sequence>
<gene>
    <name evidence="2" type="ORF">CC80DRAFT_488928</name>
</gene>
<evidence type="ECO:0000256" key="1">
    <source>
        <dbReference type="SAM" id="SignalP"/>
    </source>
</evidence>
<feature type="chain" id="PRO_5025676723" description="Fungal calcium binding protein domain-containing protein" evidence="1">
    <location>
        <begin position="24"/>
        <end position="107"/>
    </location>
</feature>
<name>A0A6A5UHT6_9PLEO</name>
<accession>A0A6A5UHT6</accession>
<dbReference type="PROSITE" id="PS51257">
    <property type="entry name" value="PROKAR_LIPOPROTEIN"/>
    <property type="match status" value="1"/>
</dbReference>
<evidence type="ECO:0000313" key="3">
    <source>
        <dbReference type="Proteomes" id="UP000800035"/>
    </source>
</evidence>
<evidence type="ECO:0008006" key="4">
    <source>
        <dbReference type="Google" id="ProtNLM"/>
    </source>
</evidence>